<accession>A0A1G9VJ37</accession>
<sequence length="178" mass="21406">MIAIVVILLFCNWYFPYSFLAVKKEYTLNGDNHLIGQFSKDLKSLQNKVLEKKINTELNQYIQKSIYYLEQPWLKTKGDVRLNIYELIGMQKEVRELRDDYVYLDTRKLKLTRYDRDQLRQLIYTYESIDDSLETILDDPNMTRSELKTSLWNLRVEHASSLDILTTLYDEYQRTSQH</sequence>
<protein>
    <submittedName>
        <fullName evidence="1">Uncharacterized protein</fullName>
    </submittedName>
</protein>
<dbReference type="Proteomes" id="UP000199544">
    <property type="component" value="Unassembled WGS sequence"/>
</dbReference>
<dbReference type="AlphaFoldDB" id="A0A1G9VJ37"/>
<gene>
    <name evidence="1" type="ORF">SAMN04488137_1622</name>
</gene>
<organism evidence="1 2">
    <name type="scientific">Fictibacillus solisalsi</name>
    <dbReference type="NCBI Taxonomy" id="459525"/>
    <lineage>
        <taxon>Bacteria</taxon>
        <taxon>Bacillati</taxon>
        <taxon>Bacillota</taxon>
        <taxon>Bacilli</taxon>
        <taxon>Bacillales</taxon>
        <taxon>Fictibacillaceae</taxon>
        <taxon>Fictibacillus</taxon>
    </lineage>
</organism>
<reference evidence="2" key="1">
    <citation type="submission" date="2016-10" db="EMBL/GenBank/DDBJ databases">
        <authorList>
            <person name="Varghese N."/>
            <person name="Submissions S."/>
        </authorList>
    </citation>
    <scope>NUCLEOTIDE SEQUENCE [LARGE SCALE GENOMIC DNA]</scope>
    <source>
        <strain evidence="2">CGMCC 1.6854</strain>
    </source>
</reference>
<name>A0A1G9VJ37_9BACL</name>
<evidence type="ECO:0000313" key="2">
    <source>
        <dbReference type="Proteomes" id="UP000199544"/>
    </source>
</evidence>
<keyword evidence="2" id="KW-1185">Reference proteome</keyword>
<evidence type="ECO:0000313" key="1">
    <source>
        <dbReference type="EMBL" id="SDM72232.1"/>
    </source>
</evidence>
<dbReference type="EMBL" id="FNHW01000001">
    <property type="protein sequence ID" value="SDM72232.1"/>
    <property type="molecule type" value="Genomic_DNA"/>
</dbReference>
<proteinExistence type="predicted"/>